<evidence type="ECO:0000256" key="1">
    <source>
        <dbReference type="SAM" id="MobiDB-lite"/>
    </source>
</evidence>
<feature type="region of interest" description="Disordered" evidence="1">
    <location>
        <begin position="232"/>
        <end position="254"/>
    </location>
</feature>
<dbReference type="PANTHER" id="PTHR28069:SF2">
    <property type="entry name" value="GH20023P"/>
    <property type="match status" value="1"/>
</dbReference>
<feature type="compositionally biased region" description="Basic residues" evidence="1">
    <location>
        <begin position="16"/>
        <end position="26"/>
    </location>
</feature>
<evidence type="ECO:0000313" key="3">
    <source>
        <dbReference type="EMBL" id="EJK56535.1"/>
    </source>
</evidence>
<evidence type="ECO:0000259" key="2">
    <source>
        <dbReference type="Pfam" id="PF20179"/>
    </source>
</evidence>
<feature type="compositionally biased region" description="Basic and acidic residues" evidence="1">
    <location>
        <begin position="150"/>
        <end position="164"/>
    </location>
</feature>
<dbReference type="InterPro" id="IPR046824">
    <property type="entry name" value="Mss51-like_C"/>
</dbReference>
<dbReference type="PANTHER" id="PTHR28069">
    <property type="entry name" value="GH20023P"/>
    <property type="match status" value="1"/>
</dbReference>
<feature type="compositionally biased region" description="Basic and acidic residues" evidence="1">
    <location>
        <begin position="203"/>
        <end position="215"/>
    </location>
</feature>
<feature type="domain" description="Mitochondrial splicing suppressor 51-like C-terminal" evidence="2">
    <location>
        <begin position="305"/>
        <end position="485"/>
    </location>
</feature>
<sequence>MARRDQGGRPGDERVGRRRAAGGQRRGRQEHGDECRMLHHVIETARAGFAPFIHSTVASRYVKRLKYGSENDGRNASTHEGGRERLGVFSQLPAASARKHQRPATMQRVQGGEVLRSQVSNGGLEETSQAGVQDPQGVPQVLSGQPGAAEKSHASRRLEIRRVQEAGNDQSSDGGGPAQERRAGTLDHRDSGREDGALLQRMPQERLGARGDGRVDQLSHVRTRLGLRRALGGVSPDEAHEGDMRHPRRVGEHMPVPVQPHRQERFPSDWDSWFKARAAGEYSLKHRLPPEFFPSGTFLLSQVNTIIMGMYLHDEKHFTSREELTIHVAGANTTFELEGGSPTCVWEEIMHVLPRVKRMNVFLVGPETGVSHPLTQVQACPDCVTKGRVRLQCCQQTTYHEFRASEHFVTPDFIAAFNTGMFEECTESWKESLNVMLELNAPCIFTSYNLLEAQADEKVLEQVGAKLIRDAELNPFRAQIPKVDYSEDCEAFFYDNMYYTCFKGRK</sequence>
<proteinExistence type="predicted"/>
<comment type="caution">
    <text evidence="3">The sequence shown here is derived from an EMBL/GenBank/DDBJ whole genome shotgun (WGS) entry which is preliminary data.</text>
</comment>
<reference evidence="3 4" key="1">
    <citation type="journal article" date="2012" name="Genome Biol.">
        <title>Genome and low-iron response of an oceanic diatom adapted to chronic iron limitation.</title>
        <authorList>
            <person name="Lommer M."/>
            <person name="Specht M."/>
            <person name="Roy A.S."/>
            <person name="Kraemer L."/>
            <person name="Andreson R."/>
            <person name="Gutowska M.A."/>
            <person name="Wolf J."/>
            <person name="Bergner S.V."/>
            <person name="Schilhabel M.B."/>
            <person name="Klostermeier U.C."/>
            <person name="Beiko R.G."/>
            <person name="Rosenstiel P."/>
            <person name="Hippler M."/>
            <person name="Laroche J."/>
        </authorList>
    </citation>
    <scope>NUCLEOTIDE SEQUENCE [LARGE SCALE GENOMIC DNA]</scope>
    <source>
        <strain evidence="3 4">CCMP1005</strain>
    </source>
</reference>
<protein>
    <recommendedName>
        <fullName evidence="2">Mitochondrial splicing suppressor 51-like C-terminal domain-containing protein</fullName>
    </recommendedName>
</protein>
<dbReference type="EMBL" id="AGNL01031155">
    <property type="protein sequence ID" value="EJK56535.1"/>
    <property type="molecule type" value="Genomic_DNA"/>
</dbReference>
<dbReference type="Pfam" id="PF20179">
    <property type="entry name" value="MSS51_C"/>
    <property type="match status" value="1"/>
</dbReference>
<feature type="compositionally biased region" description="Basic and acidic residues" evidence="1">
    <location>
        <begin position="179"/>
        <end position="196"/>
    </location>
</feature>
<name>K0RU70_THAOC</name>
<feature type="compositionally biased region" description="Basic and acidic residues" evidence="1">
    <location>
        <begin position="1"/>
        <end position="15"/>
    </location>
</feature>
<gene>
    <name evidence="3" type="ORF">THAOC_23558</name>
</gene>
<keyword evidence="4" id="KW-1185">Reference proteome</keyword>
<dbReference type="eggNOG" id="ENOG502S5VW">
    <property type="taxonomic scope" value="Eukaryota"/>
</dbReference>
<evidence type="ECO:0000313" key="4">
    <source>
        <dbReference type="Proteomes" id="UP000266841"/>
    </source>
</evidence>
<organism evidence="3 4">
    <name type="scientific">Thalassiosira oceanica</name>
    <name type="common">Marine diatom</name>
    <dbReference type="NCBI Taxonomy" id="159749"/>
    <lineage>
        <taxon>Eukaryota</taxon>
        <taxon>Sar</taxon>
        <taxon>Stramenopiles</taxon>
        <taxon>Ochrophyta</taxon>
        <taxon>Bacillariophyta</taxon>
        <taxon>Coscinodiscophyceae</taxon>
        <taxon>Thalassiosirophycidae</taxon>
        <taxon>Thalassiosirales</taxon>
        <taxon>Thalassiosiraceae</taxon>
        <taxon>Thalassiosira</taxon>
    </lineage>
</organism>
<feature type="region of interest" description="Disordered" evidence="1">
    <location>
        <begin position="121"/>
        <end position="215"/>
    </location>
</feature>
<dbReference type="Proteomes" id="UP000266841">
    <property type="component" value="Unassembled WGS sequence"/>
</dbReference>
<dbReference type="AlphaFoldDB" id="K0RU70"/>
<accession>K0RU70</accession>
<feature type="region of interest" description="Disordered" evidence="1">
    <location>
        <begin position="1"/>
        <end position="32"/>
    </location>
</feature>
<dbReference type="OrthoDB" id="432970at2759"/>
<feature type="compositionally biased region" description="Basic and acidic residues" evidence="1">
    <location>
        <begin position="237"/>
        <end position="252"/>
    </location>
</feature>
<feature type="compositionally biased region" description="Polar residues" evidence="1">
    <location>
        <begin position="121"/>
        <end position="131"/>
    </location>
</feature>